<dbReference type="InterPro" id="IPR004489">
    <property type="entry name" value="Succ_DH/fum_Rdtase_Fe-S"/>
</dbReference>
<proteinExistence type="predicted"/>
<dbReference type="EMBL" id="CP000504">
    <property type="protein sequence ID" value="ABL87426.1"/>
    <property type="molecule type" value="Genomic_DNA"/>
</dbReference>
<dbReference type="SUPFAM" id="SSF54292">
    <property type="entry name" value="2Fe-2S ferredoxin-like"/>
    <property type="match status" value="1"/>
</dbReference>
<evidence type="ECO:0000259" key="2">
    <source>
        <dbReference type="PROSITE" id="PS51085"/>
    </source>
</evidence>
<dbReference type="NCBIfam" id="TIGR00384">
    <property type="entry name" value="dhsB"/>
    <property type="match status" value="1"/>
</dbReference>
<dbReference type="GeneID" id="4617014"/>
<evidence type="ECO:0000313" key="4">
    <source>
        <dbReference type="Proteomes" id="UP000002595"/>
    </source>
</evidence>
<dbReference type="PANTHER" id="PTHR11921:SF29">
    <property type="entry name" value="SUCCINATE DEHYDROGENASE [UBIQUINONE] IRON-SULFUR SUBUNIT, MITOCHONDRIAL"/>
    <property type="match status" value="1"/>
</dbReference>
<organism evidence="3 4">
    <name type="scientific">Pyrobaculum islandicum (strain DSM 4184 / JCM 9189 / GEO3)</name>
    <dbReference type="NCBI Taxonomy" id="384616"/>
    <lineage>
        <taxon>Archaea</taxon>
        <taxon>Thermoproteota</taxon>
        <taxon>Thermoprotei</taxon>
        <taxon>Thermoproteales</taxon>
        <taxon>Thermoproteaceae</taxon>
        <taxon>Pyrobaculum</taxon>
    </lineage>
</organism>
<protein>
    <submittedName>
        <fullName evidence="3">Ferredoxin</fullName>
    </submittedName>
</protein>
<dbReference type="PROSITE" id="PS00197">
    <property type="entry name" value="2FE2S_FER_1"/>
    <property type="match status" value="1"/>
</dbReference>
<dbReference type="GO" id="GO:0016491">
    <property type="term" value="F:oxidoreductase activity"/>
    <property type="evidence" value="ECO:0007669"/>
    <property type="project" value="InterPro"/>
</dbReference>
<evidence type="ECO:0000313" key="3">
    <source>
        <dbReference type="EMBL" id="ABL87426.1"/>
    </source>
</evidence>
<dbReference type="PROSITE" id="PS51085">
    <property type="entry name" value="2FE2S_FER_2"/>
    <property type="match status" value="1"/>
</dbReference>
<gene>
    <name evidence="3" type="ordered locus">Pisl_0246</name>
</gene>
<keyword evidence="4" id="KW-1185">Reference proteome</keyword>
<dbReference type="PANTHER" id="PTHR11921">
    <property type="entry name" value="SUCCINATE DEHYDROGENASE IRON-SULFUR PROTEIN"/>
    <property type="match status" value="1"/>
</dbReference>
<dbReference type="AlphaFoldDB" id="A1RR44"/>
<dbReference type="InterPro" id="IPR036010">
    <property type="entry name" value="2Fe-2S_ferredoxin-like_sf"/>
</dbReference>
<dbReference type="STRING" id="384616.Pisl_0246"/>
<dbReference type="OrthoDB" id="144910at2157"/>
<dbReference type="GO" id="GO:0006099">
    <property type="term" value="P:tricarboxylic acid cycle"/>
    <property type="evidence" value="ECO:0007669"/>
    <property type="project" value="InterPro"/>
</dbReference>
<accession>A1RR44</accession>
<dbReference type="Proteomes" id="UP000002595">
    <property type="component" value="Chromosome"/>
</dbReference>
<dbReference type="KEGG" id="pis:Pisl_0246"/>
<dbReference type="Gene3D" id="3.10.20.30">
    <property type="match status" value="1"/>
</dbReference>
<dbReference type="GO" id="GO:0009055">
    <property type="term" value="F:electron transfer activity"/>
    <property type="evidence" value="ECO:0007669"/>
    <property type="project" value="InterPro"/>
</dbReference>
<dbReference type="InterPro" id="IPR001041">
    <property type="entry name" value="2Fe-2S_ferredoxin-type"/>
</dbReference>
<dbReference type="HOGENOM" id="CLU_044838_5_2_2"/>
<dbReference type="InterPro" id="IPR050573">
    <property type="entry name" value="SDH/FRD_Iron-Sulfur"/>
</dbReference>
<comment type="pathway">
    <text evidence="1">Carbohydrate metabolism; tricarboxylic acid cycle.</text>
</comment>
<dbReference type="GO" id="GO:0022904">
    <property type="term" value="P:respiratory electron transport chain"/>
    <property type="evidence" value="ECO:0007669"/>
    <property type="project" value="TreeGrafter"/>
</dbReference>
<dbReference type="InterPro" id="IPR025192">
    <property type="entry name" value="Succ_DH/fum_Rdtase_N"/>
</dbReference>
<dbReference type="Pfam" id="PF13085">
    <property type="entry name" value="Fer2_3"/>
    <property type="match status" value="1"/>
</dbReference>
<reference evidence="3" key="1">
    <citation type="submission" date="2006-12" db="EMBL/GenBank/DDBJ databases">
        <title>Complete sequence of Pyrobaculum islandicum DSM 4184.</title>
        <authorList>
            <person name="Copeland A."/>
            <person name="Lucas S."/>
            <person name="Lapidus A."/>
            <person name="Barry K."/>
            <person name="Detter J.C."/>
            <person name="Glavina del Rio T."/>
            <person name="Dalin E."/>
            <person name="Tice H."/>
            <person name="Pitluck S."/>
            <person name="Meincke L."/>
            <person name="Brettin T."/>
            <person name="Bruce D."/>
            <person name="Han C."/>
            <person name="Tapia R."/>
            <person name="Gilna P."/>
            <person name="Schmutz J."/>
            <person name="Larimer F."/>
            <person name="Land M."/>
            <person name="Hauser L."/>
            <person name="Kyrpides N."/>
            <person name="Mikhailova N."/>
            <person name="Cozen A.E."/>
            <person name="Fitz-Gibbon S.T."/>
            <person name="House C.H."/>
            <person name="Saltikov C."/>
            <person name="Lowe T."/>
            <person name="Richardson P."/>
        </authorList>
    </citation>
    <scope>NUCLEOTIDE SEQUENCE [LARGE SCALE GENOMIC DNA]</scope>
    <source>
        <strain evidence="3">DSM 4184</strain>
    </source>
</reference>
<dbReference type="GO" id="GO:0051537">
    <property type="term" value="F:2 iron, 2 sulfur cluster binding"/>
    <property type="evidence" value="ECO:0007669"/>
    <property type="project" value="InterPro"/>
</dbReference>
<dbReference type="RefSeq" id="WP_011762003.1">
    <property type="nucleotide sequence ID" value="NC_008701.1"/>
</dbReference>
<evidence type="ECO:0000256" key="1">
    <source>
        <dbReference type="ARBA" id="ARBA00005163"/>
    </source>
</evidence>
<dbReference type="InterPro" id="IPR006058">
    <property type="entry name" value="2Fe2S_fd_BS"/>
</dbReference>
<feature type="domain" description="2Fe-2S ferredoxin-type" evidence="2">
    <location>
        <begin position="1"/>
        <end position="91"/>
    </location>
</feature>
<dbReference type="eggNOG" id="arCOG00962">
    <property type="taxonomic scope" value="Archaea"/>
</dbReference>
<name>A1RR44_PYRIL</name>
<dbReference type="InterPro" id="IPR012675">
    <property type="entry name" value="Beta-grasp_dom_sf"/>
</dbReference>
<sequence>MRVKVHVKRGRNGAQYYQSYIVEISENITILDLLLLIREKLDGTLSMRYACRMGVCGACAMVINGVPRLACTVKISDLKTDEIFIEPLKGKKVIKDLVTE</sequence>